<dbReference type="PRINTS" id="PR00368">
    <property type="entry name" value="FADPNR"/>
</dbReference>
<dbReference type="GO" id="GO:0004497">
    <property type="term" value="F:monooxygenase activity"/>
    <property type="evidence" value="ECO:0007669"/>
    <property type="project" value="TreeGrafter"/>
</dbReference>
<dbReference type="AlphaFoldDB" id="A0A239D7L9"/>
<accession>A0A239D7L9</accession>
<name>A0A239D7L9_9ACTN</name>
<proteinExistence type="predicted"/>
<dbReference type="Gene3D" id="3.50.50.60">
    <property type="entry name" value="FAD/NAD(P)-binding domain"/>
    <property type="match status" value="1"/>
</dbReference>
<dbReference type="SUPFAM" id="SSF51905">
    <property type="entry name" value="FAD/NAD(P)-binding domain"/>
    <property type="match status" value="2"/>
</dbReference>
<dbReference type="RefSeq" id="WP_089315282.1">
    <property type="nucleotide sequence ID" value="NZ_FZNP01000014.1"/>
</dbReference>
<evidence type="ECO:0000313" key="3">
    <source>
        <dbReference type="Proteomes" id="UP000198420"/>
    </source>
</evidence>
<dbReference type="Pfam" id="PF13738">
    <property type="entry name" value="Pyr_redox_3"/>
    <property type="match status" value="1"/>
</dbReference>
<dbReference type="Proteomes" id="UP000198420">
    <property type="component" value="Unassembled WGS sequence"/>
</dbReference>
<sequence>MEQIGTLVIGAGQAGLATSHWLAKAGAEHLVVDRRDRLGGGWNDRWDSLHLVAPNFTVMLPGMPYAGPDPDGFMPRAEVVAHLTEYATVINAPVRLGVEVTRLAPAPGGFVAHTGSGPISARNVVLATGPYQRPKTPPVSRRLPAHVRQLHSADYRRPRQLADGAVLVVGTGQSGAQIAEELHDAGREVHLAVSDCSAVPRRYRGRDSHWWLTQAFLQGAEVGAPFPTVADLPSPAARFACNSHVSGKDGGHDIDLRDFARRGMRLYGRLESADGATVRFSDDLDQRLARAETGFENKGRPLIDAYIAAAGIDAPPDDRPPASTFVPDTATELDLDAAGISTVLWATGFRLDFSWVDVPVLDEWGYPRHARGVTDHPGLYAVGLPWLHSEPSAVFAGIAADTAHIVAHLTTR</sequence>
<dbReference type="OrthoDB" id="9808049at2"/>
<evidence type="ECO:0000313" key="2">
    <source>
        <dbReference type="EMBL" id="SNS28385.1"/>
    </source>
</evidence>
<dbReference type="PRINTS" id="PR00411">
    <property type="entry name" value="PNDRDTASEI"/>
</dbReference>
<keyword evidence="1" id="KW-0560">Oxidoreductase</keyword>
<dbReference type="InterPro" id="IPR050982">
    <property type="entry name" value="Auxin_biosynth/cation_transpt"/>
</dbReference>
<gene>
    <name evidence="2" type="ORF">SAMN06265355_11435</name>
</gene>
<dbReference type="PANTHER" id="PTHR43539:SF78">
    <property type="entry name" value="FLAVIN-CONTAINING MONOOXYGENASE"/>
    <property type="match status" value="1"/>
</dbReference>
<dbReference type="InterPro" id="IPR036188">
    <property type="entry name" value="FAD/NAD-bd_sf"/>
</dbReference>
<keyword evidence="3" id="KW-1185">Reference proteome</keyword>
<protein>
    <submittedName>
        <fullName evidence="2">Putative flavoprotein involved in K+ transport</fullName>
    </submittedName>
</protein>
<organism evidence="2 3">
    <name type="scientific">Actinomadura mexicana</name>
    <dbReference type="NCBI Taxonomy" id="134959"/>
    <lineage>
        <taxon>Bacteria</taxon>
        <taxon>Bacillati</taxon>
        <taxon>Actinomycetota</taxon>
        <taxon>Actinomycetes</taxon>
        <taxon>Streptosporangiales</taxon>
        <taxon>Thermomonosporaceae</taxon>
        <taxon>Actinomadura</taxon>
    </lineage>
</organism>
<dbReference type="EMBL" id="FZNP01000014">
    <property type="protein sequence ID" value="SNS28385.1"/>
    <property type="molecule type" value="Genomic_DNA"/>
</dbReference>
<dbReference type="GO" id="GO:0050660">
    <property type="term" value="F:flavin adenine dinucleotide binding"/>
    <property type="evidence" value="ECO:0007669"/>
    <property type="project" value="TreeGrafter"/>
</dbReference>
<reference evidence="3" key="1">
    <citation type="submission" date="2017-06" db="EMBL/GenBank/DDBJ databases">
        <authorList>
            <person name="Varghese N."/>
            <person name="Submissions S."/>
        </authorList>
    </citation>
    <scope>NUCLEOTIDE SEQUENCE [LARGE SCALE GENOMIC DNA]</scope>
    <source>
        <strain evidence="3">DSM 44485</strain>
    </source>
</reference>
<dbReference type="PANTHER" id="PTHR43539">
    <property type="entry name" value="FLAVIN-BINDING MONOOXYGENASE-LIKE PROTEIN (AFU_ORTHOLOGUE AFUA_4G09220)"/>
    <property type="match status" value="1"/>
</dbReference>
<evidence type="ECO:0000256" key="1">
    <source>
        <dbReference type="ARBA" id="ARBA00023002"/>
    </source>
</evidence>